<feature type="region of interest" description="Disordered" evidence="1">
    <location>
        <begin position="873"/>
        <end position="894"/>
    </location>
</feature>
<feature type="compositionally biased region" description="Polar residues" evidence="1">
    <location>
        <begin position="436"/>
        <end position="452"/>
    </location>
</feature>
<feature type="region of interest" description="Disordered" evidence="1">
    <location>
        <begin position="665"/>
        <end position="704"/>
    </location>
</feature>
<keyword evidence="4" id="KW-1185">Reference proteome</keyword>
<feature type="compositionally biased region" description="Gly residues" evidence="1">
    <location>
        <begin position="731"/>
        <end position="741"/>
    </location>
</feature>
<dbReference type="EMBL" id="JAGIZB010000012">
    <property type="protein sequence ID" value="MBP0445819.1"/>
    <property type="molecule type" value="Genomic_DNA"/>
</dbReference>
<dbReference type="SMART" id="SM00869">
    <property type="entry name" value="Autotransporter"/>
    <property type="match status" value="1"/>
</dbReference>
<evidence type="ECO:0000313" key="3">
    <source>
        <dbReference type="EMBL" id="MBP0445819.1"/>
    </source>
</evidence>
<gene>
    <name evidence="3" type="ORF">J8J14_13645</name>
</gene>
<sequence>MAAPLVLLSASVGGAARADDCAAFEGYACYYVVQPPAAPDNQNPGIPGTQVGAANVNIPGIAYPAEEIVIQTTGGAGGTGWTNTGTDHSGADGGRGGDGNTLTVTVQPGTSTGAITVIQADGGAGGMAGYSGHQGTVHTAGDGGTAGTVVAGTRDAPMVGQLNNPSAAQTWVPNTGIQLSVGLLASATGGAGGEGTSGNASGSNNDGGDAGSGGGGSGGVSVVFGGSVSGTQGGILALSQGGNGGDGGTAYGEVGDQGGNGGNGGTGGPVSVVLAPGGSASSTGTGAAITAQSFGGQGGQGGSGKGHGGSDGNGGTAGTGADAGSVYVENWGRVSTASADSPGVLAQSFGGAGGTGGQGGGWGASGGNGGTGGSGGSVGFVGAAVSSITTTGTNSPGILLQSIGGGGGNGGNSNGWLAVGGDGAGAGHGRDIAIEKSTSADGTSPITTSGERSTGILAQSIGGGGGNGGNASSSAVAPINIVIGGSGAGGGDGGKVQAAITGDITTSGLHSSGMVLQSIGGGGGNGGSAYSGTSSAAVGAAVSLGGNGGGGGQGGAVGLTVSDPTTGATFPTSTGRVLTTGANSHGILGQSLGGGGGTGGLSGASATTYAVPTDEIPIPTISVGVAIGGSGGAGGNGSSVTLQNTGLIATAGGGSIGLAGQSIGGGGGSGGDASASSSAKGGSDSPVNISSSTAIGGRGGSGGAGGTVTLTNNGMIFTRGEASDAVLAQSIGGGGGNGGTGDAQAKSSGDNTTISSTVALGGTGGGGGNAGPVTVTNTGALLTLGDGAMGILAQAVGGGGGRGGGAAGTSNGSFTASVGVGGNGAVGGSTTQPNNASAVTVTNSGTLVTFGADAPGIVAQSIGGGGGLGGKSASTLGNNTNTRDGGNGSSGNVNAATTTLNNAFREGGEGPVNQYNSMSGLIGVSNQALSGVTATRRLGDDPAGDADDLENLGKSGGDSGDDSSSTSITVHVNVGGRGGAGGSAGGVLVTNSAGGSIGTVGAMSDGIMAQSIGGGGGRGGAAVSSITSARVNEGDKQGNVPISVGGRGGGGGDAGNVEVDNAGSVTTIGAQSLGIVAQSIAGGGGIAGTSAAKVQGNNADNTSVLSLPIAIGADGGGGGTAGTVTVNNSGAITTRSHDAIGILAQSIVGGGGILRTRSSDTSDNNGGEAVATGGSYGINLTFGGNSCGTVCSTDPSKEAQPGTAGAVNVTHTGTITTGSVASDGTRFGSNAYGILAQSIGGGGGVVLGGTPNNAANPFGIGAMIGSGGPISVTIGQASGAAGSSGNITTYGRGAVAILAQSIGGGGGLAGDTGMTAQRSGFQLAPGHIGNGGTVLVQVGTTATLTTNAGNTPVILAQSIGGGGGRVTSSGFGANNGTAGGVGTADSVTIDVGGQVLANGSASAGIYAESVGRASATNPTGGGAVHVNVLPGGVVQGGTNFNPNDGYGAAIYIVGGSTAQTSPAANNINNEGTITSLGGTGTLGTAIYSTGGWTNIYNQPGNNLSPVTITGSINLGNGGANGGGNIMNSGTINAGPIMNLGAGTLTNNGTLNPFGTGTVGTIAMTGTLVQTGAGRLVVDTDHRTGASDRLDVQGSVRLGGTVEVNPSSVANRAVTVLTATGGVTLDPSLTTTRTHLFAFDPQQAGNSLLIQPRAEFTGQAAGLGANQRAVASHLQELWNGGASMDAGFTALAGVRDGAGYGAALNSLSGQTVGAISASRFASSRDFSTNMLNDCATFGGAGINQDEASCGWARAFGSTAAQDSTSSALGYKATSWTMQTGGQVQIAPGWFMGGSIAYQSSVFRGDAGSSKVSGDSVLVGGLLRYQAGPWQVSGAIDAGYGWYESQRSVQAGSFTGTARGKPDAWHVGAHTRLAYQVPLGGEAGGWYVQPRVDLHLNYVRSGGYTESGAGPFNLAVASQGATTFTAVPAVEVGGRVRLGEGMVLRPFASAGIELSANGDWAATARLAGQPASRGFRASTPIPNVLGKFTLGAELLNTSNWDLRVQYSAEVGDGYTSHTGLARVAYRF</sequence>
<accession>A0ABS4AG28</accession>
<feature type="region of interest" description="Disordered" evidence="1">
    <location>
        <begin position="247"/>
        <end position="321"/>
    </location>
</feature>
<evidence type="ECO:0000259" key="2">
    <source>
        <dbReference type="PROSITE" id="PS51208"/>
    </source>
</evidence>
<feature type="region of interest" description="Disordered" evidence="1">
    <location>
        <begin position="435"/>
        <end position="461"/>
    </location>
</feature>
<evidence type="ECO:0000313" key="4">
    <source>
        <dbReference type="Proteomes" id="UP000681594"/>
    </source>
</evidence>
<dbReference type="SUPFAM" id="SSF103515">
    <property type="entry name" value="Autotransporter"/>
    <property type="match status" value="1"/>
</dbReference>
<feature type="compositionally biased region" description="Low complexity" evidence="1">
    <location>
        <begin position="672"/>
        <end position="695"/>
    </location>
</feature>
<name>A0ABS4AG28_9PROT</name>
<feature type="compositionally biased region" description="Low complexity" evidence="1">
    <location>
        <begin position="277"/>
        <end position="294"/>
    </location>
</feature>
<feature type="region of interest" description="Disordered" evidence="1">
    <location>
        <begin position="936"/>
        <end position="971"/>
    </location>
</feature>
<evidence type="ECO:0000256" key="1">
    <source>
        <dbReference type="SAM" id="MobiDB-lite"/>
    </source>
</evidence>
<feature type="compositionally biased region" description="Gly residues" evidence="1">
    <location>
        <begin position="295"/>
        <end position="318"/>
    </location>
</feature>
<feature type="compositionally biased region" description="Low complexity" evidence="1">
    <location>
        <begin position="877"/>
        <end position="894"/>
    </location>
</feature>
<dbReference type="InterPro" id="IPR036709">
    <property type="entry name" value="Autotransporte_beta_dom_sf"/>
</dbReference>
<dbReference type="PROSITE" id="PS51208">
    <property type="entry name" value="AUTOTRANSPORTER"/>
    <property type="match status" value="1"/>
</dbReference>
<dbReference type="InterPro" id="IPR005546">
    <property type="entry name" value="Autotransporte_beta"/>
</dbReference>
<organism evidence="3 4">
    <name type="scientific">Pararoseomonas baculiformis</name>
    <dbReference type="NCBI Taxonomy" id="2820812"/>
    <lineage>
        <taxon>Bacteria</taxon>
        <taxon>Pseudomonadati</taxon>
        <taxon>Pseudomonadota</taxon>
        <taxon>Alphaproteobacteria</taxon>
        <taxon>Acetobacterales</taxon>
        <taxon>Acetobacteraceae</taxon>
        <taxon>Pararoseomonas</taxon>
    </lineage>
</organism>
<reference evidence="3 4" key="1">
    <citation type="submission" date="2021-03" db="EMBL/GenBank/DDBJ databases">
        <authorList>
            <person name="So Y."/>
        </authorList>
    </citation>
    <scope>NUCLEOTIDE SEQUENCE [LARGE SCALE GENOMIC DNA]</scope>
    <source>
        <strain evidence="3 4">SSH11</strain>
    </source>
</reference>
<feature type="domain" description="Autotransporter" evidence="2">
    <location>
        <begin position="1742"/>
        <end position="2025"/>
    </location>
</feature>
<feature type="compositionally biased region" description="Gly residues" evidence="1">
    <location>
        <begin position="350"/>
        <end position="370"/>
    </location>
</feature>
<feature type="compositionally biased region" description="Low complexity" evidence="1">
    <location>
        <begin position="197"/>
        <end position="207"/>
    </location>
</feature>
<feature type="region of interest" description="Disordered" evidence="1">
    <location>
        <begin position="349"/>
        <end position="370"/>
    </location>
</feature>
<comment type="caution">
    <text evidence="3">The sequence shown here is derived from an EMBL/GenBank/DDBJ whole genome shotgun (WGS) entry which is preliminary data.</text>
</comment>
<feature type="region of interest" description="Disordered" evidence="1">
    <location>
        <begin position="189"/>
        <end position="216"/>
    </location>
</feature>
<proteinExistence type="predicted"/>
<feature type="region of interest" description="Disordered" evidence="1">
    <location>
        <begin position="74"/>
        <end position="101"/>
    </location>
</feature>
<dbReference type="Proteomes" id="UP000681594">
    <property type="component" value="Unassembled WGS sequence"/>
</dbReference>
<dbReference type="RefSeq" id="WP_209380086.1">
    <property type="nucleotide sequence ID" value="NZ_JAGIZB010000012.1"/>
</dbReference>
<feature type="region of interest" description="Disordered" evidence="1">
    <location>
        <begin position="728"/>
        <end position="751"/>
    </location>
</feature>
<protein>
    <recommendedName>
        <fullName evidence="2">Autotransporter domain-containing protein</fullName>
    </recommendedName>
</protein>
<feature type="compositionally biased region" description="Gly residues" evidence="1">
    <location>
        <begin position="247"/>
        <end position="268"/>
    </location>
</feature>